<dbReference type="AlphaFoldDB" id="A0A6J4P8U9"/>
<feature type="compositionally biased region" description="Basic and acidic residues" evidence="1">
    <location>
        <begin position="26"/>
        <end position="48"/>
    </location>
</feature>
<feature type="signal peptide" evidence="2">
    <location>
        <begin position="1"/>
        <end position="19"/>
    </location>
</feature>
<keyword evidence="2" id="KW-0732">Signal</keyword>
<accession>A0A6J4P8U9</accession>
<feature type="non-terminal residue" evidence="3">
    <location>
        <position position="48"/>
    </location>
</feature>
<protein>
    <submittedName>
        <fullName evidence="3">Uncharacterized protein</fullName>
    </submittedName>
</protein>
<organism evidence="3">
    <name type="scientific">uncultured Phycisphaerae bacterium</name>
    <dbReference type="NCBI Taxonomy" id="904963"/>
    <lineage>
        <taxon>Bacteria</taxon>
        <taxon>Pseudomonadati</taxon>
        <taxon>Planctomycetota</taxon>
        <taxon>Phycisphaerae</taxon>
        <taxon>environmental samples</taxon>
    </lineage>
</organism>
<reference evidence="3" key="1">
    <citation type="submission" date="2020-02" db="EMBL/GenBank/DDBJ databases">
        <authorList>
            <person name="Meier V. D."/>
        </authorList>
    </citation>
    <scope>NUCLEOTIDE SEQUENCE</scope>
    <source>
        <strain evidence="3">AVDCRST_MAG64</strain>
    </source>
</reference>
<feature type="chain" id="PRO_5027115625" evidence="2">
    <location>
        <begin position="20"/>
        <end position="48"/>
    </location>
</feature>
<proteinExistence type="predicted"/>
<feature type="compositionally biased region" description="Low complexity" evidence="1">
    <location>
        <begin position="13"/>
        <end position="25"/>
    </location>
</feature>
<sequence length="48" mass="5249">MRLTVLTLSVLGAASSAFGQSASTPRDPDRRAPARSERRQPSERPDRP</sequence>
<dbReference type="EMBL" id="CADCUQ010000460">
    <property type="protein sequence ID" value="CAA9406650.1"/>
    <property type="molecule type" value="Genomic_DNA"/>
</dbReference>
<evidence type="ECO:0000256" key="1">
    <source>
        <dbReference type="SAM" id="MobiDB-lite"/>
    </source>
</evidence>
<name>A0A6J4P8U9_9BACT</name>
<evidence type="ECO:0000256" key="2">
    <source>
        <dbReference type="SAM" id="SignalP"/>
    </source>
</evidence>
<feature type="region of interest" description="Disordered" evidence="1">
    <location>
        <begin position="13"/>
        <end position="48"/>
    </location>
</feature>
<evidence type="ECO:0000313" key="3">
    <source>
        <dbReference type="EMBL" id="CAA9406650.1"/>
    </source>
</evidence>
<gene>
    <name evidence="3" type="ORF">AVDCRST_MAG64-2029</name>
</gene>